<feature type="coiled-coil region" evidence="4">
    <location>
        <begin position="3"/>
        <end position="30"/>
    </location>
</feature>
<feature type="domain" description="SIS" evidence="6">
    <location>
        <begin position="119"/>
        <end position="257"/>
    </location>
</feature>
<dbReference type="CDD" id="cd05013">
    <property type="entry name" value="SIS_RpiR"/>
    <property type="match status" value="1"/>
</dbReference>
<sequence>MEQNALIGKLQKKRNDLSELEKRVLDFILNDYELIATMTIDDIANRLYVSTATVSRCSRKLGYEGFRELKYTLIQNQTKLKKSKEVQNFSAEINEFMIENVNNLQNTINDINIKDLETAVTYINRAQVIEIISVGASLANGLDLSRKLTFLGQIAHARTDWDELEAISHNLNDDCLAICISSSGETSYMINYAKKLKSKHVPIISIVSNRNSQLAQLSTIALIAKTNNIYIGNVDLSSRHATIFIIDLILMMYGKQL</sequence>
<dbReference type="Proteomes" id="UP000241209">
    <property type="component" value="Unassembled WGS sequence"/>
</dbReference>
<keyword evidence="3" id="KW-0804">Transcription</keyword>
<dbReference type="PANTHER" id="PTHR30514:SF21">
    <property type="entry name" value="RPIR-FAMILY TRANSCRIPTIONAL REGULATOR"/>
    <property type="match status" value="1"/>
</dbReference>
<dbReference type="Proteomes" id="UP000627155">
    <property type="component" value="Chromosome"/>
</dbReference>
<dbReference type="GO" id="GO:0097367">
    <property type="term" value="F:carbohydrate derivative binding"/>
    <property type="evidence" value="ECO:0007669"/>
    <property type="project" value="InterPro"/>
</dbReference>
<dbReference type="SUPFAM" id="SSF53697">
    <property type="entry name" value="SIS domain"/>
    <property type="match status" value="1"/>
</dbReference>
<dbReference type="InterPro" id="IPR009057">
    <property type="entry name" value="Homeodomain-like_sf"/>
</dbReference>
<dbReference type="InterPro" id="IPR036388">
    <property type="entry name" value="WH-like_DNA-bd_sf"/>
</dbReference>
<evidence type="ECO:0000259" key="5">
    <source>
        <dbReference type="PROSITE" id="PS51071"/>
    </source>
</evidence>
<dbReference type="OrthoDB" id="6590756at2"/>
<organism evidence="7 9">
    <name type="scientific">Mammaliicoccus vitulinus</name>
    <dbReference type="NCBI Taxonomy" id="71237"/>
    <lineage>
        <taxon>Bacteria</taxon>
        <taxon>Bacillati</taxon>
        <taxon>Bacillota</taxon>
        <taxon>Bacilli</taxon>
        <taxon>Bacillales</taxon>
        <taxon>Staphylococcaceae</taxon>
        <taxon>Mammaliicoccus</taxon>
    </lineage>
</organism>
<evidence type="ECO:0000256" key="3">
    <source>
        <dbReference type="ARBA" id="ARBA00023163"/>
    </source>
</evidence>
<evidence type="ECO:0000256" key="4">
    <source>
        <dbReference type="SAM" id="Coils"/>
    </source>
</evidence>
<dbReference type="PANTHER" id="PTHR30514">
    <property type="entry name" value="GLUCOKINASE"/>
    <property type="match status" value="1"/>
</dbReference>
<proteinExistence type="predicted"/>
<evidence type="ECO:0000313" key="10">
    <source>
        <dbReference type="Proteomes" id="UP000627155"/>
    </source>
</evidence>
<dbReference type="PROSITE" id="PS51071">
    <property type="entry name" value="HTH_RPIR"/>
    <property type="match status" value="1"/>
</dbReference>
<dbReference type="STRING" id="1167632.GCA_000286335_00047"/>
<reference evidence="7 9" key="1">
    <citation type="journal article" date="2016" name="Front. Microbiol.">
        <title>Comprehensive Phylogenetic Analysis of Bovine Non-aureus Staphylococci Species Based on Whole-Genome Sequencing.</title>
        <authorList>
            <person name="Naushad S."/>
            <person name="Barkema H.W."/>
            <person name="Luby C."/>
            <person name="Condas L.A."/>
            <person name="Nobrega D.B."/>
            <person name="Carson D.A."/>
            <person name="De Buck J."/>
        </authorList>
    </citation>
    <scope>NUCLEOTIDE SEQUENCE [LARGE SCALE GENOMIC DNA]</scope>
    <source>
        <strain evidence="7 9">SNUC 2204</strain>
    </source>
</reference>
<evidence type="ECO:0000313" key="8">
    <source>
        <dbReference type="EMBL" id="QRO84992.1"/>
    </source>
</evidence>
<evidence type="ECO:0000256" key="2">
    <source>
        <dbReference type="ARBA" id="ARBA00023125"/>
    </source>
</evidence>
<dbReference type="AlphaFoldDB" id="A0A2T4PSX5"/>
<keyword evidence="4" id="KW-0175">Coiled coil</keyword>
<dbReference type="GO" id="GO:1901135">
    <property type="term" value="P:carbohydrate derivative metabolic process"/>
    <property type="evidence" value="ECO:0007669"/>
    <property type="project" value="InterPro"/>
</dbReference>
<dbReference type="InterPro" id="IPR046348">
    <property type="entry name" value="SIS_dom_sf"/>
</dbReference>
<dbReference type="GO" id="GO:0003700">
    <property type="term" value="F:DNA-binding transcription factor activity"/>
    <property type="evidence" value="ECO:0007669"/>
    <property type="project" value="InterPro"/>
</dbReference>
<reference evidence="7" key="2">
    <citation type="submission" date="2018-03" db="EMBL/GenBank/DDBJ databases">
        <authorList>
            <person name="Keele B.F."/>
        </authorList>
    </citation>
    <scope>NUCLEOTIDE SEQUENCE</scope>
    <source>
        <strain evidence="7">SNUC 2204</strain>
    </source>
</reference>
<evidence type="ECO:0000256" key="1">
    <source>
        <dbReference type="ARBA" id="ARBA00023015"/>
    </source>
</evidence>
<dbReference type="Gene3D" id="3.40.50.10490">
    <property type="entry name" value="Glucose-6-phosphate isomerase like protein, domain 1"/>
    <property type="match status" value="1"/>
</dbReference>
<dbReference type="GeneID" id="64116172"/>
<keyword evidence="2" id="KW-0238">DNA-binding</keyword>
<dbReference type="Gene3D" id="1.10.10.10">
    <property type="entry name" value="Winged helix-like DNA-binding domain superfamily/Winged helix DNA-binding domain"/>
    <property type="match status" value="1"/>
</dbReference>
<dbReference type="GO" id="GO:0003677">
    <property type="term" value="F:DNA binding"/>
    <property type="evidence" value="ECO:0007669"/>
    <property type="project" value="UniProtKB-KW"/>
</dbReference>
<dbReference type="InterPro" id="IPR001347">
    <property type="entry name" value="SIS_dom"/>
</dbReference>
<accession>A0A2T4PSX5</accession>
<dbReference type="EMBL" id="PZFK01000014">
    <property type="protein sequence ID" value="PTI29446.1"/>
    <property type="molecule type" value="Genomic_DNA"/>
</dbReference>
<name>A0A2T4PSX5_9STAP</name>
<dbReference type="InterPro" id="IPR000281">
    <property type="entry name" value="HTH_RpiR"/>
</dbReference>
<dbReference type="RefSeq" id="WP_103323411.1">
    <property type="nucleotide sequence ID" value="NZ_BMDF01000002.1"/>
</dbReference>
<evidence type="ECO:0000313" key="9">
    <source>
        <dbReference type="Proteomes" id="UP000241209"/>
    </source>
</evidence>
<dbReference type="EMBL" id="CP069486">
    <property type="protein sequence ID" value="QRO84992.1"/>
    <property type="molecule type" value="Genomic_DNA"/>
</dbReference>
<evidence type="ECO:0000259" key="6">
    <source>
        <dbReference type="PROSITE" id="PS51464"/>
    </source>
</evidence>
<keyword evidence="10" id="KW-1185">Reference proteome</keyword>
<dbReference type="Pfam" id="PF01380">
    <property type="entry name" value="SIS"/>
    <property type="match status" value="1"/>
</dbReference>
<dbReference type="InterPro" id="IPR047640">
    <property type="entry name" value="RpiR-like"/>
</dbReference>
<feature type="domain" description="HTH rpiR-type" evidence="5">
    <location>
        <begin position="4"/>
        <end position="80"/>
    </location>
</feature>
<keyword evidence="1" id="KW-0805">Transcription regulation</keyword>
<protein>
    <submittedName>
        <fullName evidence="7">MurR/RpiR family transcriptional regulator</fullName>
    </submittedName>
</protein>
<evidence type="ECO:0000313" key="7">
    <source>
        <dbReference type="EMBL" id="PTI29446.1"/>
    </source>
</evidence>
<gene>
    <name evidence="7" type="ORF">BU072_08000</name>
    <name evidence="8" type="ORF">I6J37_12560</name>
</gene>
<reference evidence="8 10" key="3">
    <citation type="submission" date="2021-02" db="EMBL/GenBank/DDBJ databases">
        <title>FDA dAtabase for Regulatory Grade micrObial Sequences (FDA-ARGOS): Supporting development and validation of Infectious Disease Dx tests.</title>
        <authorList>
            <person name="Sproer C."/>
            <person name="Gronow S."/>
            <person name="Severitt S."/>
            <person name="Schroder I."/>
            <person name="Tallon L."/>
            <person name="Sadzewicz L."/>
            <person name="Zhao X."/>
            <person name="Boylan J."/>
            <person name="Ott S."/>
            <person name="Bowen H."/>
            <person name="Vavikolanu K."/>
            <person name="Mehta A."/>
            <person name="Aluvathingal J."/>
            <person name="Nadendla S."/>
            <person name="Lowell S."/>
            <person name="Myers T."/>
            <person name="Yan Y."/>
            <person name="Sichtig H."/>
        </authorList>
    </citation>
    <scope>NUCLEOTIDE SEQUENCE [LARGE SCALE GENOMIC DNA]</scope>
    <source>
        <strain evidence="8 10">FDAARGOS_1207</strain>
    </source>
</reference>
<dbReference type="PROSITE" id="PS51464">
    <property type="entry name" value="SIS"/>
    <property type="match status" value="1"/>
</dbReference>
<dbReference type="InterPro" id="IPR035472">
    <property type="entry name" value="RpiR-like_SIS"/>
</dbReference>
<dbReference type="SUPFAM" id="SSF46689">
    <property type="entry name" value="Homeodomain-like"/>
    <property type="match status" value="1"/>
</dbReference>
<dbReference type="Pfam" id="PF01418">
    <property type="entry name" value="HTH_6"/>
    <property type="match status" value="1"/>
</dbReference>